<dbReference type="NCBIfam" id="TIGR00350">
    <property type="entry name" value="lytR_cpsA_psr"/>
    <property type="match status" value="1"/>
</dbReference>
<dbReference type="PATRIC" id="fig|582680.6.peg.3177"/>
<evidence type="ECO:0000313" key="6">
    <source>
        <dbReference type="Proteomes" id="UP000033740"/>
    </source>
</evidence>
<evidence type="ECO:0000313" key="5">
    <source>
        <dbReference type="EMBL" id="KJL31818.1"/>
    </source>
</evidence>
<dbReference type="InterPro" id="IPR050922">
    <property type="entry name" value="LytR/CpsA/Psr_CW_biosynth"/>
</dbReference>
<dbReference type="Proteomes" id="UP000033740">
    <property type="component" value="Unassembled WGS sequence"/>
</dbReference>
<comment type="caution">
    <text evidence="5">The sequence shown here is derived from an EMBL/GenBank/DDBJ whole genome shotgun (WGS) entry which is preliminary data.</text>
</comment>
<proteinExistence type="inferred from homology"/>
<feature type="region of interest" description="Disordered" evidence="2">
    <location>
        <begin position="362"/>
        <end position="418"/>
    </location>
</feature>
<evidence type="ECO:0000256" key="2">
    <source>
        <dbReference type="SAM" id="MobiDB-lite"/>
    </source>
</evidence>
<feature type="compositionally biased region" description="Polar residues" evidence="2">
    <location>
        <begin position="401"/>
        <end position="418"/>
    </location>
</feature>
<organism evidence="5 6">
    <name type="scientific">Microbacterium azadirachtae</name>
    <dbReference type="NCBI Taxonomy" id="582680"/>
    <lineage>
        <taxon>Bacteria</taxon>
        <taxon>Bacillati</taxon>
        <taxon>Actinomycetota</taxon>
        <taxon>Actinomycetes</taxon>
        <taxon>Micrococcales</taxon>
        <taxon>Microbacteriaceae</taxon>
        <taxon>Microbacterium</taxon>
    </lineage>
</organism>
<evidence type="ECO:0000256" key="3">
    <source>
        <dbReference type="SAM" id="Phobius"/>
    </source>
</evidence>
<dbReference type="Gene3D" id="3.40.630.190">
    <property type="entry name" value="LCP protein"/>
    <property type="match status" value="1"/>
</dbReference>
<dbReference type="Pfam" id="PF03816">
    <property type="entry name" value="LytR_cpsA_psr"/>
    <property type="match status" value="1"/>
</dbReference>
<dbReference type="RefSeq" id="WP_082076821.1">
    <property type="nucleotide sequence ID" value="NZ_JYIX01000038.1"/>
</dbReference>
<sequence>MTRHRSVRPIAQHSSARRPRAWARALRTLGIALAVVLVSGVAVVGYVVSDLTAAVAHNSVQLEGGPTTAPDIGAYKNGFNLLVVGIDACEAKYADLFPGRCDGPDASSVNNDVTVLMHVSNTPRRITVVSFPRDMIVPVPSCTAKDGTSVSAQSAAQINSTYDEGGLSCVAKTVSALSRQQVDFAAAVNFGTVIDITNAIGGVQVCLATPIDDAYTGLNLSAGEHTIQGLQALQFLRTRHGLVSGSDLARIGNQQQYLASLARQLTSGKVLSNVPEVLRIATIALTNLEASTTLKNPATILQLALAVKDVQPADITFIQYPNVTDPDNPNRVVPDDASAQTLWAAVAANQPVLITHQNTANDGVTVEPTTPTTAPTPAPTGASATSTPTPAATAVPLSDNVRGSTAAQQTCTNGDTSG</sequence>
<dbReference type="EMBL" id="JYIX01000038">
    <property type="protein sequence ID" value="KJL31818.1"/>
    <property type="molecule type" value="Genomic_DNA"/>
</dbReference>
<keyword evidence="3" id="KW-1133">Transmembrane helix</keyword>
<name>A0A0F0LFB3_9MICO</name>
<dbReference type="InterPro" id="IPR004474">
    <property type="entry name" value="LytR_CpsA_psr"/>
</dbReference>
<gene>
    <name evidence="5" type="primary">ywtF</name>
    <name evidence="5" type="ORF">RS86_03098</name>
</gene>
<dbReference type="PANTHER" id="PTHR33392:SF6">
    <property type="entry name" value="POLYISOPRENYL-TEICHOIC ACID--PEPTIDOGLYCAN TEICHOIC ACID TRANSFERASE TAGU"/>
    <property type="match status" value="1"/>
</dbReference>
<feature type="transmembrane region" description="Helical" evidence="3">
    <location>
        <begin position="21"/>
        <end position="48"/>
    </location>
</feature>
<dbReference type="STRING" id="582680.RS86_03098"/>
<evidence type="ECO:0000259" key="4">
    <source>
        <dbReference type="Pfam" id="PF03816"/>
    </source>
</evidence>
<keyword evidence="6" id="KW-1185">Reference proteome</keyword>
<keyword evidence="3" id="KW-0812">Transmembrane</keyword>
<comment type="similarity">
    <text evidence="1">Belongs to the LytR/CpsA/Psr (LCP) family.</text>
</comment>
<accession>A0A0F0LFB3</accession>
<protein>
    <submittedName>
        <fullName evidence="5">Putative transcriptional regulator YwtF</fullName>
    </submittedName>
</protein>
<feature type="domain" description="Cell envelope-related transcriptional attenuator" evidence="4">
    <location>
        <begin position="110"/>
        <end position="266"/>
    </location>
</feature>
<keyword evidence="3" id="KW-0472">Membrane</keyword>
<reference evidence="5 6" key="1">
    <citation type="submission" date="2015-02" db="EMBL/GenBank/DDBJ databases">
        <title>Draft genome sequences of ten Microbacterium spp. with emphasis on heavy metal contaminated environments.</title>
        <authorList>
            <person name="Corretto E."/>
        </authorList>
    </citation>
    <scope>NUCLEOTIDE SEQUENCE [LARGE SCALE GENOMIC DNA]</scope>
    <source>
        <strain evidence="5 6">ARN176</strain>
    </source>
</reference>
<dbReference type="PANTHER" id="PTHR33392">
    <property type="entry name" value="POLYISOPRENYL-TEICHOIC ACID--PEPTIDOGLYCAN TEICHOIC ACID TRANSFERASE TAGU"/>
    <property type="match status" value="1"/>
</dbReference>
<feature type="compositionally biased region" description="Low complexity" evidence="2">
    <location>
        <begin position="368"/>
        <end position="394"/>
    </location>
</feature>
<evidence type="ECO:0000256" key="1">
    <source>
        <dbReference type="ARBA" id="ARBA00006068"/>
    </source>
</evidence>
<dbReference type="AlphaFoldDB" id="A0A0F0LFB3"/>